<reference evidence="6" key="2">
    <citation type="journal article" date="2008" name="Genome Biol.">
        <title>Improved genome assembly and evidence-based global gene model set for the chordate Ciona intestinalis: new insight into intron and operon populations.</title>
        <authorList>
            <person name="Satou Y."/>
            <person name="Mineta K."/>
            <person name="Ogasawara M."/>
            <person name="Sasakura Y."/>
            <person name="Shoguchi E."/>
            <person name="Ueno K."/>
            <person name="Yamada L."/>
            <person name="Matsumoto J."/>
            <person name="Wasserscheid J."/>
            <person name="Dewar K."/>
            <person name="Wiley G.B."/>
            <person name="Macmil S.L."/>
            <person name="Roe B.A."/>
            <person name="Zeller R.W."/>
            <person name="Hastings K.E."/>
            <person name="Lemaire P."/>
            <person name="Lindquist E."/>
            <person name="Endo T."/>
            <person name="Hotta K."/>
            <person name="Inaba K."/>
        </authorList>
    </citation>
    <scope>NUCLEOTIDE SEQUENCE [LARGE SCALE GENOMIC DNA]</scope>
    <source>
        <strain evidence="6">wild type</strain>
    </source>
</reference>
<dbReference type="AlphaFoldDB" id="F6VWQ1"/>
<protein>
    <submittedName>
        <fullName evidence="6">Uncharacterized protein</fullName>
    </submittedName>
</protein>
<keyword evidence="2 5" id="KW-0812">Transmembrane</keyword>
<evidence type="ECO:0000256" key="2">
    <source>
        <dbReference type="ARBA" id="ARBA00022692"/>
    </source>
</evidence>
<dbReference type="Pfam" id="PF01825">
    <property type="entry name" value="GPS"/>
    <property type="match status" value="1"/>
</dbReference>
<comment type="subcellular location">
    <subcellularLocation>
        <location evidence="1">Membrane</location>
    </subcellularLocation>
</comment>
<keyword evidence="7" id="KW-1185">Reference proteome</keyword>
<dbReference type="PANTHER" id="PTHR10877:SF150">
    <property type="entry name" value="REJ DOMAIN-CONTAINING PROTEIN"/>
    <property type="match status" value="1"/>
</dbReference>
<dbReference type="GeneTree" id="ENSGT00880000138223"/>
<organism evidence="6 7">
    <name type="scientific">Ciona intestinalis</name>
    <name type="common">Transparent sea squirt</name>
    <name type="synonym">Ascidia intestinalis</name>
    <dbReference type="NCBI Taxonomy" id="7719"/>
    <lineage>
        <taxon>Eukaryota</taxon>
        <taxon>Metazoa</taxon>
        <taxon>Chordata</taxon>
        <taxon>Tunicata</taxon>
        <taxon>Ascidiacea</taxon>
        <taxon>Phlebobranchia</taxon>
        <taxon>Cionidae</taxon>
        <taxon>Ciona</taxon>
    </lineage>
</organism>
<evidence type="ECO:0000256" key="3">
    <source>
        <dbReference type="ARBA" id="ARBA00022989"/>
    </source>
</evidence>
<dbReference type="InParanoid" id="F6VWQ1"/>
<evidence type="ECO:0000313" key="7">
    <source>
        <dbReference type="Proteomes" id="UP000008144"/>
    </source>
</evidence>
<sequence>MNRQFNLTKTFTDKKSGFDWLIPFTNLPHGGSKYNLTIHAYLGSKYFRQGSVMKTSLVTHSVNCMYWDDVIFDWNNKGCQPKVNSKQSELMCECDHFPVPPESSGRMKENNKRDVPTLFASSLIVYPNKIDYSKLSWNLWAEFLKNPVIFVCLFILYTSYGILVVLAR</sequence>
<reference evidence="6" key="4">
    <citation type="submission" date="2025-09" db="UniProtKB">
        <authorList>
            <consortium name="Ensembl"/>
        </authorList>
    </citation>
    <scope>IDENTIFICATION</scope>
</reference>
<reference evidence="6" key="3">
    <citation type="submission" date="2025-08" db="UniProtKB">
        <authorList>
            <consortium name="Ensembl"/>
        </authorList>
    </citation>
    <scope>IDENTIFICATION</scope>
</reference>
<dbReference type="GO" id="GO:0016020">
    <property type="term" value="C:membrane"/>
    <property type="evidence" value="ECO:0007669"/>
    <property type="project" value="UniProtKB-SubCell"/>
</dbReference>
<evidence type="ECO:0000256" key="1">
    <source>
        <dbReference type="ARBA" id="ARBA00004370"/>
    </source>
</evidence>
<reference evidence="7" key="1">
    <citation type="journal article" date="2002" name="Science">
        <title>The draft genome of Ciona intestinalis: insights into chordate and vertebrate origins.</title>
        <authorList>
            <person name="Dehal P."/>
            <person name="Satou Y."/>
            <person name="Campbell R.K."/>
            <person name="Chapman J."/>
            <person name="Degnan B."/>
            <person name="De Tomaso A."/>
            <person name="Davidson B."/>
            <person name="Di Gregorio A."/>
            <person name="Gelpke M."/>
            <person name="Goodstein D.M."/>
            <person name="Harafuji N."/>
            <person name="Hastings K.E."/>
            <person name="Ho I."/>
            <person name="Hotta K."/>
            <person name="Huang W."/>
            <person name="Kawashima T."/>
            <person name="Lemaire P."/>
            <person name="Martinez D."/>
            <person name="Meinertzhagen I.A."/>
            <person name="Necula S."/>
            <person name="Nonaka M."/>
            <person name="Putnam N."/>
            <person name="Rash S."/>
            <person name="Saiga H."/>
            <person name="Satake M."/>
            <person name="Terry A."/>
            <person name="Yamada L."/>
            <person name="Wang H.G."/>
            <person name="Awazu S."/>
            <person name="Azumi K."/>
            <person name="Boore J."/>
            <person name="Branno M."/>
            <person name="Chin-Bow S."/>
            <person name="DeSantis R."/>
            <person name="Doyle S."/>
            <person name="Francino P."/>
            <person name="Keys D.N."/>
            <person name="Haga S."/>
            <person name="Hayashi H."/>
            <person name="Hino K."/>
            <person name="Imai K.S."/>
            <person name="Inaba K."/>
            <person name="Kano S."/>
            <person name="Kobayashi K."/>
            <person name="Kobayashi M."/>
            <person name="Lee B.I."/>
            <person name="Makabe K.W."/>
            <person name="Manohar C."/>
            <person name="Matassi G."/>
            <person name="Medina M."/>
            <person name="Mochizuki Y."/>
            <person name="Mount S."/>
            <person name="Morishita T."/>
            <person name="Miura S."/>
            <person name="Nakayama A."/>
            <person name="Nishizaka S."/>
            <person name="Nomoto H."/>
            <person name="Ohta F."/>
            <person name="Oishi K."/>
            <person name="Rigoutsos I."/>
            <person name="Sano M."/>
            <person name="Sasaki A."/>
            <person name="Sasakura Y."/>
            <person name="Shoguchi E."/>
            <person name="Shin-i T."/>
            <person name="Spagnuolo A."/>
            <person name="Stainier D."/>
            <person name="Suzuki M.M."/>
            <person name="Tassy O."/>
            <person name="Takatori N."/>
            <person name="Tokuoka M."/>
            <person name="Yagi K."/>
            <person name="Yoshizaki F."/>
            <person name="Wada S."/>
            <person name="Zhang C."/>
            <person name="Hyatt P.D."/>
            <person name="Larimer F."/>
            <person name="Detter C."/>
            <person name="Doggett N."/>
            <person name="Glavina T."/>
            <person name="Hawkins T."/>
            <person name="Richardson P."/>
            <person name="Lucas S."/>
            <person name="Kohara Y."/>
            <person name="Levine M."/>
            <person name="Satoh N."/>
            <person name="Rokhsar D.S."/>
        </authorList>
    </citation>
    <scope>NUCLEOTIDE SEQUENCE [LARGE SCALE GENOMIC DNA]</scope>
</reference>
<dbReference type="HOGENOM" id="CLU_1800759_0_0_1"/>
<keyword evidence="4 5" id="KW-0472">Membrane</keyword>
<proteinExistence type="predicted"/>
<keyword evidence="3 5" id="KW-1133">Transmembrane helix</keyword>
<name>F6VWQ1_CIOIN</name>
<evidence type="ECO:0000313" key="6">
    <source>
        <dbReference type="Ensembl" id="ENSCINP00000027656.2"/>
    </source>
</evidence>
<dbReference type="Proteomes" id="UP000008144">
    <property type="component" value="Chromosome 7"/>
</dbReference>
<dbReference type="InterPro" id="IPR051223">
    <property type="entry name" value="Polycystin"/>
</dbReference>
<dbReference type="InterPro" id="IPR000203">
    <property type="entry name" value="GPS"/>
</dbReference>
<accession>F6VWQ1</accession>
<evidence type="ECO:0000256" key="4">
    <source>
        <dbReference type="ARBA" id="ARBA00023136"/>
    </source>
</evidence>
<feature type="transmembrane region" description="Helical" evidence="5">
    <location>
        <begin position="148"/>
        <end position="167"/>
    </location>
</feature>
<dbReference type="PANTHER" id="PTHR10877">
    <property type="entry name" value="POLYCYSTIN FAMILY MEMBER"/>
    <property type="match status" value="1"/>
</dbReference>
<dbReference type="Ensembl" id="ENSCINT00000027902.2">
    <property type="protein sequence ID" value="ENSCINP00000027656.2"/>
    <property type="gene ID" value="ENSCING00000015713.2"/>
</dbReference>
<dbReference type="EMBL" id="EAAA01002392">
    <property type="status" value="NOT_ANNOTATED_CDS"/>
    <property type="molecule type" value="Genomic_DNA"/>
</dbReference>
<evidence type="ECO:0000256" key="5">
    <source>
        <dbReference type="SAM" id="Phobius"/>
    </source>
</evidence>